<evidence type="ECO:0000313" key="5">
    <source>
        <dbReference type="Proteomes" id="UP000236291"/>
    </source>
</evidence>
<evidence type="ECO:0000256" key="1">
    <source>
        <dbReference type="SAM" id="MobiDB-lite"/>
    </source>
</evidence>
<feature type="domain" description="R13L1/DRL21-like LRR repeat region" evidence="3">
    <location>
        <begin position="131"/>
        <end position="254"/>
    </location>
</feature>
<dbReference type="Proteomes" id="UP000236291">
    <property type="component" value="Unassembled WGS sequence"/>
</dbReference>
<dbReference type="Gene3D" id="3.80.10.10">
    <property type="entry name" value="Ribonuclease Inhibitor"/>
    <property type="match status" value="3"/>
</dbReference>
<dbReference type="CDD" id="cd09272">
    <property type="entry name" value="RNase_HI_RT_Ty1"/>
    <property type="match status" value="1"/>
</dbReference>
<feature type="region of interest" description="Disordered" evidence="1">
    <location>
        <begin position="895"/>
        <end position="916"/>
    </location>
</feature>
<dbReference type="PANTHER" id="PTHR47186">
    <property type="entry name" value="LEUCINE-RICH REPEAT-CONTAINING PROTEIN 57"/>
    <property type="match status" value="1"/>
</dbReference>
<dbReference type="InterPro" id="IPR032675">
    <property type="entry name" value="LRR_dom_sf"/>
</dbReference>
<feature type="domain" description="Reverse transcriptase Ty1/copia-type" evidence="2">
    <location>
        <begin position="698"/>
        <end position="794"/>
    </location>
</feature>
<dbReference type="InterPro" id="IPR056789">
    <property type="entry name" value="LRR_R13L1-DRL21"/>
</dbReference>
<dbReference type="PANTHER" id="PTHR47186:SF18">
    <property type="entry name" value="RX N-TERMINAL DOMAIN-CONTAINING PROTEIN"/>
    <property type="match status" value="1"/>
</dbReference>
<evidence type="ECO:0000259" key="2">
    <source>
        <dbReference type="Pfam" id="PF07727"/>
    </source>
</evidence>
<proteinExistence type="predicted"/>
<comment type="caution">
    <text evidence="4">The sequence shown here is derived from an EMBL/GenBank/DDBJ whole genome shotgun (WGS) entry which is preliminary data.</text>
</comment>
<dbReference type="InterPro" id="IPR043502">
    <property type="entry name" value="DNA/RNA_pol_sf"/>
</dbReference>
<dbReference type="InterPro" id="IPR013103">
    <property type="entry name" value="RVT_2"/>
</dbReference>
<feature type="region of interest" description="Disordered" evidence="1">
    <location>
        <begin position="610"/>
        <end position="639"/>
    </location>
</feature>
<protein>
    <submittedName>
        <fullName evidence="4">NBS-LRR resistance protein</fullName>
    </submittedName>
</protein>
<sequence>MNYISSKVLHVLLPSHGRLRALSISHYSNITTLPDSLGSLVQLRYLNLSCTGIKYLPDTICDLYYLQTLKLSGCRKLIELPAHVGNLINLRHLDISHTNIEEMPMQLVELENLQTLTVFVVGQQEVGLSVRELSKFPNLRGKLHIQNLHKVIDVSEVCDTKLKSKEHIEELSLYWGKQTEDSPSQEVILDELQPSTNLKKLSISFYGGTSFPSWLGDCSFSNMVYLCIKSCEYCTTLPPLGQLPSLKDLEIDGMSKVETIGPEFYGMIGGSTNTPFQPFPSLEKLHFERMSNWKEWLSFGGSKFPFPRLKTLYLDNCSKLRGHLPSHLPSIEKITILWCSHLLATLSTLQWLSSVKYINLITRGSSELPLLENDSPCLLQLSLHIDECQNLTFLPPETWSNCTSLVTLELKNCCDALTSFQLDGFPVLRSLSIEGCSSLESVSISENASLALPTLQTLRVMHCDALRSLPKRMDTLTALESLTLDSLSLCCEVACLPPKLQFIHIESPRITTPVTEWGLRNLYALSDLHIGGDNIVNTLRKEQLLPTYLVYLTITNLSEMKLPSTLETLEFDDCPRLGLLPRHGFPSSLKVLSISRCPLLKASSTTPNISIVPHMSSPSNPSEPSPASSPLPPTQPLKHSTRIINRPSHLQDYHCEYTSCTNSSSVTTNPELKTFIQASKHECWQKAMQAELNALSLNKTWTIVDLPAGKTPIGCRWVYRIKYHADGTIERYKARLDAKGFTQMEGVDYFETFNPVAKLTTVRVLLALAAAKGWFLEQLDINNAFLHGELNEELTTTLISLGYSQSQADHSLFAKASDSTFTALLVYVDDIVLTGNSMSEIHFVKQTLDSRFKVKDLGPLRFFLGLEVARTKDGISLNQRKYTLELLNDNGKLATKPATTPCNPSTKLTNEGSPPYSDNSAYRRFVPLESHFHAANRVLRYLKSAPSQGLFFPASNSLHLSGFADSDWSCCLDTRKSITGYCVFLGSALVSWKSKKQSTVSRSSSEAEYRALASLSCEIQWLHYLLADLHIPITSPSSVYCDNVSAIYLTHNPTFHERTKHIEIDCHVIR</sequence>
<dbReference type="Pfam" id="PF25019">
    <property type="entry name" value="LRR_R13L1-DRL21"/>
    <property type="match status" value="1"/>
</dbReference>
<feature type="compositionally biased region" description="Pro residues" evidence="1">
    <location>
        <begin position="621"/>
        <end position="635"/>
    </location>
</feature>
<dbReference type="SUPFAM" id="SSF56672">
    <property type="entry name" value="DNA/RNA polymerases"/>
    <property type="match status" value="1"/>
</dbReference>
<accession>A0A2K3P9X0</accession>
<dbReference type="AlphaFoldDB" id="A0A2K3P9X0"/>
<evidence type="ECO:0000259" key="3">
    <source>
        <dbReference type="Pfam" id="PF25019"/>
    </source>
</evidence>
<dbReference type="SUPFAM" id="SSF52058">
    <property type="entry name" value="L domain-like"/>
    <property type="match status" value="2"/>
</dbReference>
<evidence type="ECO:0000313" key="4">
    <source>
        <dbReference type="EMBL" id="PNY12086.1"/>
    </source>
</evidence>
<reference evidence="4 5" key="1">
    <citation type="journal article" date="2014" name="Am. J. Bot.">
        <title>Genome assembly and annotation for red clover (Trifolium pratense; Fabaceae).</title>
        <authorList>
            <person name="Istvanek J."/>
            <person name="Jaros M."/>
            <person name="Krenek A."/>
            <person name="Repkova J."/>
        </authorList>
    </citation>
    <scope>NUCLEOTIDE SEQUENCE [LARGE SCALE GENOMIC DNA]</scope>
    <source>
        <strain evidence="5">cv. Tatra</strain>
        <tissue evidence="4">Young leaves</tissue>
    </source>
</reference>
<name>A0A2K3P9X0_TRIPR</name>
<dbReference type="ExpressionAtlas" id="A0A2K3P9X0">
    <property type="expression patterns" value="baseline"/>
</dbReference>
<gene>
    <name evidence="4" type="ORF">L195_g008707</name>
</gene>
<feature type="compositionally biased region" description="Polar residues" evidence="1">
    <location>
        <begin position="897"/>
        <end position="916"/>
    </location>
</feature>
<dbReference type="Pfam" id="PF07727">
    <property type="entry name" value="RVT_2"/>
    <property type="match status" value="1"/>
</dbReference>
<reference evidence="4 5" key="2">
    <citation type="journal article" date="2017" name="Front. Plant Sci.">
        <title>Gene Classification and Mining of Molecular Markers Useful in Red Clover (Trifolium pratense) Breeding.</title>
        <authorList>
            <person name="Istvanek J."/>
            <person name="Dluhosova J."/>
            <person name="Dluhos P."/>
            <person name="Patkova L."/>
            <person name="Nedelnik J."/>
            <person name="Repkova J."/>
        </authorList>
    </citation>
    <scope>NUCLEOTIDE SEQUENCE [LARGE SCALE GENOMIC DNA]</scope>
    <source>
        <strain evidence="5">cv. Tatra</strain>
        <tissue evidence="4">Young leaves</tissue>
    </source>
</reference>
<dbReference type="EMBL" id="ASHM01005027">
    <property type="protein sequence ID" value="PNY12086.1"/>
    <property type="molecule type" value="Genomic_DNA"/>
</dbReference>
<organism evidence="4 5">
    <name type="scientific">Trifolium pratense</name>
    <name type="common">Red clover</name>
    <dbReference type="NCBI Taxonomy" id="57577"/>
    <lineage>
        <taxon>Eukaryota</taxon>
        <taxon>Viridiplantae</taxon>
        <taxon>Streptophyta</taxon>
        <taxon>Embryophyta</taxon>
        <taxon>Tracheophyta</taxon>
        <taxon>Spermatophyta</taxon>
        <taxon>Magnoliopsida</taxon>
        <taxon>eudicotyledons</taxon>
        <taxon>Gunneridae</taxon>
        <taxon>Pentapetalae</taxon>
        <taxon>rosids</taxon>
        <taxon>fabids</taxon>
        <taxon>Fabales</taxon>
        <taxon>Fabaceae</taxon>
        <taxon>Papilionoideae</taxon>
        <taxon>50 kb inversion clade</taxon>
        <taxon>NPAAA clade</taxon>
        <taxon>Hologalegina</taxon>
        <taxon>IRL clade</taxon>
        <taxon>Trifolieae</taxon>
        <taxon>Trifolium</taxon>
    </lineage>
</organism>